<dbReference type="GO" id="GO:0005829">
    <property type="term" value="C:cytosol"/>
    <property type="evidence" value="ECO:0007669"/>
    <property type="project" value="TreeGrafter"/>
</dbReference>
<feature type="domain" description="A-kinase anchor protein 7-like phosphoesterase" evidence="2">
    <location>
        <begin position="96"/>
        <end position="313"/>
    </location>
</feature>
<dbReference type="AlphaFoldDB" id="A0A139A438"/>
<dbReference type="PANTHER" id="PTHR15934">
    <property type="entry name" value="RNA 2',3'-CYCLIC PHOSPHODIESTERASE"/>
    <property type="match status" value="1"/>
</dbReference>
<accession>A0A139A438</accession>
<feature type="compositionally biased region" description="Polar residues" evidence="1">
    <location>
        <begin position="19"/>
        <end position="35"/>
    </location>
</feature>
<feature type="compositionally biased region" description="Basic and acidic residues" evidence="1">
    <location>
        <begin position="1"/>
        <end position="18"/>
    </location>
</feature>
<dbReference type="InterPro" id="IPR052641">
    <property type="entry name" value="AKAP7_isoform_gamma"/>
</dbReference>
<sequence>MTETPHDTLLPKDAETRRTPSGSGIENFVSESGTDQALHDSVNATEVNTKDSASPPLTAMRGNLLSLSTSGVSSSRPFVVRPVKSASSLPPPSTRPTHFLALRLNNPTLQTNFATFHDSARAQFPDLSRLFIPPLEMHVTLFVFSLFRADKEGAVESGSTGRLKTVEDARMCLEESREIFKQHYPSSPPALTFRGVGSFPPGNRVLYARVQPDDEFEKLSSFVAALRTHFSIHGILATSDAEVFTPHATLAKVRPGGGKGRGGRSGRGSTGVPRDVWRGWEDYEWGAQHCDTVELLSMSDPKVEGYYRVEGRLGF</sequence>
<evidence type="ECO:0000259" key="2">
    <source>
        <dbReference type="Pfam" id="PF10469"/>
    </source>
</evidence>
<dbReference type="InterPro" id="IPR009097">
    <property type="entry name" value="Cyclic_Pdiesterase"/>
</dbReference>
<dbReference type="STRING" id="1344416.A0A139A438"/>
<reference evidence="3 4" key="1">
    <citation type="journal article" date="2015" name="Genome Biol. Evol.">
        <title>Phylogenomic analyses indicate that early fungi evolved digesting cell walls of algal ancestors of land plants.</title>
        <authorList>
            <person name="Chang Y."/>
            <person name="Wang S."/>
            <person name="Sekimoto S."/>
            <person name="Aerts A.L."/>
            <person name="Choi C."/>
            <person name="Clum A."/>
            <person name="LaButti K.M."/>
            <person name="Lindquist E.A."/>
            <person name="Yee Ngan C."/>
            <person name="Ohm R.A."/>
            <person name="Salamov A.A."/>
            <person name="Grigoriev I.V."/>
            <person name="Spatafora J.W."/>
            <person name="Berbee M.L."/>
        </authorList>
    </citation>
    <scope>NUCLEOTIDE SEQUENCE [LARGE SCALE GENOMIC DNA]</scope>
    <source>
        <strain evidence="3 4">JEL478</strain>
    </source>
</reference>
<dbReference type="OMA" id="FRKICTD"/>
<keyword evidence="4" id="KW-1185">Reference proteome</keyword>
<dbReference type="GO" id="GO:0034237">
    <property type="term" value="F:protein kinase A regulatory subunit binding"/>
    <property type="evidence" value="ECO:0007669"/>
    <property type="project" value="TreeGrafter"/>
</dbReference>
<dbReference type="OrthoDB" id="277832at2759"/>
<dbReference type="EMBL" id="KQ965800">
    <property type="protein sequence ID" value="KXS11572.1"/>
    <property type="molecule type" value="Genomic_DNA"/>
</dbReference>
<dbReference type="InterPro" id="IPR019510">
    <property type="entry name" value="AKAP7-like_phosphoesterase"/>
</dbReference>
<proteinExistence type="predicted"/>
<dbReference type="Proteomes" id="UP000070544">
    <property type="component" value="Unassembled WGS sequence"/>
</dbReference>
<dbReference type="PANTHER" id="PTHR15934:SF2">
    <property type="entry name" value="A-KINASE ANCHOR PROTEIN 7-LIKE PHOSPHOESTERASE DOMAIN-CONTAINING PROTEIN"/>
    <property type="match status" value="1"/>
</dbReference>
<evidence type="ECO:0000313" key="3">
    <source>
        <dbReference type="EMBL" id="KXS11572.1"/>
    </source>
</evidence>
<feature type="compositionally biased region" description="Polar residues" evidence="1">
    <location>
        <begin position="42"/>
        <end position="52"/>
    </location>
</feature>
<evidence type="ECO:0000313" key="4">
    <source>
        <dbReference type="Proteomes" id="UP000070544"/>
    </source>
</evidence>
<dbReference type="GO" id="GO:0010738">
    <property type="term" value="P:regulation of protein kinase A signaling"/>
    <property type="evidence" value="ECO:0007669"/>
    <property type="project" value="TreeGrafter"/>
</dbReference>
<feature type="region of interest" description="Disordered" evidence="1">
    <location>
        <begin position="252"/>
        <end position="272"/>
    </location>
</feature>
<organism evidence="3 4">
    <name type="scientific">Gonapodya prolifera (strain JEL478)</name>
    <name type="common">Monoblepharis prolifera</name>
    <dbReference type="NCBI Taxonomy" id="1344416"/>
    <lineage>
        <taxon>Eukaryota</taxon>
        <taxon>Fungi</taxon>
        <taxon>Fungi incertae sedis</taxon>
        <taxon>Chytridiomycota</taxon>
        <taxon>Chytridiomycota incertae sedis</taxon>
        <taxon>Monoblepharidomycetes</taxon>
        <taxon>Monoblepharidales</taxon>
        <taxon>Gonapodyaceae</taxon>
        <taxon>Gonapodya</taxon>
    </lineage>
</organism>
<dbReference type="Gene3D" id="3.90.1140.10">
    <property type="entry name" value="Cyclic phosphodiesterase"/>
    <property type="match status" value="1"/>
</dbReference>
<dbReference type="SUPFAM" id="SSF55144">
    <property type="entry name" value="LigT-like"/>
    <property type="match status" value="1"/>
</dbReference>
<feature type="compositionally biased region" description="Gly residues" evidence="1">
    <location>
        <begin position="255"/>
        <end position="269"/>
    </location>
</feature>
<feature type="region of interest" description="Disordered" evidence="1">
    <location>
        <begin position="1"/>
        <end position="57"/>
    </location>
</feature>
<gene>
    <name evidence="3" type="ORF">M427DRAFT_158133</name>
</gene>
<dbReference type="Pfam" id="PF10469">
    <property type="entry name" value="AKAP7_NLS"/>
    <property type="match status" value="1"/>
</dbReference>
<name>A0A139A438_GONPJ</name>
<evidence type="ECO:0000256" key="1">
    <source>
        <dbReference type="SAM" id="MobiDB-lite"/>
    </source>
</evidence>
<protein>
    <recommendedName>
        <fullName evidence="2">A-kinase anchor protein 7-like phosphoesterase domain-containing protein</fullName>
    </recommendedName>
</protein>